<proteinExistence type="predicted"/>
<reference evidence="7" key="1">
    <citation type="submission" date="2023-06" db="EMBL/GenBank/DDBJ databases">
        <title>Uncultivated large filamentous bacteria from sulfidic sediments reveal new species and different genomic features in energy metabolism and defense.</title>
        <authorList>
            <person name="Fonseca A."/>
        </authorList>
    </citation>
    <scope>NUCLEOTIDE SEQUENCE</scope>
    <source>
        <strain evidence="7">HSG4</strain>
    </source>
</reference>
<dbReference type="EMBL" id="JAUCGM010000616">
    <property type="protein sequence ID" value="MDM8563400.1"/>
    <property type="molecule type" value="Genomic_DNA"/>
</dbReference>
<feature type="domain" description="Amine oxidase" evidence="6">
    <location>
        <begin position="4"/>
        <end position="309"/>
    </location>
</feature>
<keyword evidence="3" id="KW-0274">FAD</keyword>
<evidence type="ECO:0000313" key="8">
    <source>
        <dbReference type="Proteomes" id="UP001171945"/>
    </source>
</evidence>
<evidence type="ECO:0000313" key="7">
    <source>
        <dbReference type="EMBL" id="MDM8563400.1"/>
    </source>
</evidence>
<evidence type="ECO:0000256" key="1">
    <source>
        <dbReference type="ARBA" id="ARBA00022630"/>
    </source>
</evidence>
<dbReference type="Pfam" id="PF01593">
    <property type="entry name" value="Amino_oxidase"/>
    <property type="match status" value="1"/>
</dbReference>
<dbReference type="Gene3D" id="3.50.50.60">
    <property type="entry name" value="FAD/NAD(P)-binding domain"/>
    <property type="match status" value="1"/>
</dbReference>
<keyword evidence="4" id="KW-0521">NADP</keyword>
<sequence length="312" mass="34774">YYHDDPYSMSLIYFAVAQAGYYKGGTYIKGGSQKLSDYLAKVIKDNGGEVLLQHLVTGIIIENDKAVGVNYKENRKSATEIMNAHAKVIIANAAIPNVVDMLPEKNRQVQANKVKNLQEACSILTIYFGFNKEPKALGNKHYSTFVFDDSIKTLQDMPANFRGNFADRGYVFVDYSQIESELAPAGKSVGVICTIDYLADWENLSSEEYNAKKSQVAKIYREKLEKLIPGINKEIGWCEVATPKTIKRYTLNPHGTVYGYAQIPKQAGPFRIPKKSKVKGLYFASAWTNPGGGFTAAIMSGWFCASEVLRKR</sequence>
<keyword evidence="1" id="KW-0285">Flavoprotein</keyword>
<dbReference type="PANTHER" id="PTHR46091">
    <property type="entry name" value="BLR7054 PROTEIN"/>
    <property type="match status" value="1"/>
</dbReference>
<dbReference type="Proteomes" id="UP001171945">
    <property type="component" value="Unassembled WGS sequence"/>
</dbReference>
<dbReference type="PANTHER" id="PTHR46091:SF3">
    <property type="entry name" value="AMINE OXIDASE DOMAIN-CONTAINING PROTEIN"/>
    <property type="match status" value="1"/>
</dbReference>
<evidence type="ECO:0000256" key="3">
    <source>
        <dbReference type="ARBA" id="ARBA00022827"/>
    </source>
</evidence>
<evidence type="ECO:0000256" key="2">
    <source>
        <dbReference type="ARBA" id="ARBA00022729"/>
    </source>
</evidence>
<keyword evidence="2" id="KW-0732">Signal</keyword>
<dbReference type="InterPro" id="IPR052206">
    <property type="entry name" value="Retinol_saturase"/>
</dbReference>
<evidence type="ECO:0000256" key="5">
    <source>
        <dbReference type="ARBA" id="ARBA00023027"/>
    </source>
</evidence>
<evidence type="ECO:0000259" key="6">
    <source>
        <dbReference type="Pfam" id="PF01593"/>
    </source>
</evidence>
<dbReference type="Gene3D" id="3.90.660.50">
    <property type="match status" value="1"/>
</dbReference>
<accession>A0ABT7VUZ4</accession>
<protein>
    <submittedName>
        <fullName evidence="7">GMC family oxidoreductase N-terminal domain-containing protein</fullName>
    </submittedName>
</protein>
<name>A0ABT7VUZ4_9GAMM</name>
<comment type="caution">
    <text evidence="7">The sequence shown here is derived from an EMBL/GenBank/DDBJ whole genome shotgun (WGS) entry which is preliminary data.</text>
</comment>
<keyword evidence="5" id="KW-0520">NAD</keyword>
<dbReference type="InterPro" id="IPR036188">
    <property type="entry name" value="FAD/NAD-bd_sf"/>
</dbReference>
<organism evidence="7 8">
    <name type="scientific">Candidatus Marithioploca araucensis</name>
    <dbReference type="NCBI Taxonomy" id="70273"/>
    <lineage>
        <taxon>Bacteria</taxon>
        <taxon>Pseudomonadati</taxon>
        <taxon>Pseudomonadota</taxon>
        <taxon>Gammaproteobacteria</taxon>
        <taxon>Thiotrichales</taxon>
        <taxon>Thiotrichaceae</taxon>
        <taxon>Candidatus Marithioploca</taxon>
    </lineage>
</organism>
<evidence type="ECO:0000256" key="4">
    <source>
        <dbReference type="ARBA" id="ARBA00022857"/>
    </source>
</evidence>
<dbReference type="SUPFAM" id="SSF51905">
    <property type="entry name" value="FAD/NAD(P)-binding domain"/>
    <property type="match status" value="1"/>
</dbReference>
<dbReference type="InterPro" id="IPR002937">
    <property type="entry name" value="Amino_oxidase"/>
</dbReference>
<feature type="non-terminal residue" evidence="7">
    <location>
        <position position="1"/>
    </location>
</feature>
<gene>
    <name evidence="7" type="ORF">QUF54_08615</name>
</gene>
<keyword evidence="8" id="KW-1185">Reference proteome</keyword>